<evidence type="ECO:0000259" key="1">
    <source>
        <dbReference type="Pfam" id="PF01850"/>
    </source>
</evidence>
<organism evidence="2">
    <name type="scientific">hydrocarbon metagenome</name>
    <dbReference type="NCBI Taxonomy" id="938273"/>
    <lineage>
        <taxon>unclassified sequences</taxon>
        <taxon>metagenomes</taxon>
        <taxon>ecological metagenomes</taxon>
    </lineage>
</organism>
<dbReference type="SUPFAM" id="SSF88723">
    <property type="entry name" value="PIN domain-like"/>
    <property type="match status" value="1"/>
</dbReference>
<dbReference type="EMBL" id="LNQE01001830">
    <property type="protein sequence ID" value="KUG05092.1"/>
    <property type="molecule type" value="Genomic_DNA"/>
</dbReference>
<dbReference type="AlphaFoldDB" id="A0A0W8E8Y5"/>
<dbReference type="InterPro" id="IPR002716">
    <property type="entry name" value="PIN_dom"/>
</dbReference>
<protein>
    <recommendedName>
        <fullName evidence="1">PIN domain-containing protein</fullName>
    </recommendedName>
</protein>
<sequence>MKIYLDNCCFNRPFDDQTQLTIYLESQAKLYIQHQIINKEYELVWSYILEYENKQNPYEIRRNAIIGWKSIADEIVVENESILEFAEQLFSKGIKAKDALHIASAVYSGCDYFITTDKKLLNTGIKEIKICNPIDFIGEMEGRV</sequence>
<dbReference type="InterPro" id="IPR029060">
    <property type="entry name" value="PIN-like_dom_sf"/>
</dbReference>
<evidence type="ECO:0000313" key="2">
    <source>
        <dbReference type="EMBL" id="KUG05092.1"/>
    </source>
</evidence>
<accession>A0A0W8E8Y5</accession>
<proteinExistence type="predicted"/>
<gene>
    <name evidence="2" type="ORF">ASZ90_017475</name>
</gene>
<comment type="caution">
    <text evidence="2">The sequence shown here is derived from an EMBL/GenBank/DDBJ whole genome shotgun (WGS) entry which is preliminary data.</text>
</comment>
<reference evidence="2" key="1">
    <citation type="journal article" date="2015" name="Proc. Natl. Acad. Sci. U.S.A.">
        <title>Networks of energetic and metabolic interactions define dynamics in microbial communities.</title>
        <authorList>
            <person name="Embree M."/>
            <person name="Liu J.K."/>
            <person name="Al-Bassam M.M."/>
            <person name="Zengler K."/>
        </authorList>
    </citation>
    <scope>NUCLEOTIDE SEQUENCE</scope>
</reference>
<name>A0A0W8E8Y5_9ZZZZ</name>
<dbReference type="Pfam" id="PF01850">
    <property type="entry name" value="PIN"/>
    <property type="match status" value="1"/>
</dbReference>
<feature type="domain" description="PIN" evidence="1">
    <location>
        <begin position="4"/>
        <end position="123"/>
    </location>
</feature>
<dbReference type="Gene3D" id="3.40.50.1010">
    <property type="entry name" value="5'-nuclease"/>
    <property type="match status" value="1"/>
</dbReference>